<accession>A0A2K5AS27</accession>
<keyword evidence="3 12" id="KW-0436">Ligase</keyword>
<keyword evidence="7 10" id="KW-0067">ATP-binding</keyword>
<dbReference type="GeneID" id="41595252"/>
<evidence type="ECO:0000256" key="3">
    <source>
        <dbReference type="ARBA" id="ARBA00022598"/>
    </source>
</evidence>
<dbReference type="KEGG" id="ncv:NCAV_1252"/>
<dbReference type="InterPro" id="IPR011761">
    <property type="entry name" value="ATP-grasp"/>
</dbReference>
<dbReference type="PROSITE" id="PS50975">
    <property type="entry name" value="ATP_GRASP"/>
    <property type="match status" value="1"/>
</dbReference>
<keyword evidence="4" id="KW-0028">Amino-acid biosynthesis</keyword>
<dbReference type="InterPro" id="IPR016185">
    <property type="entry name" value="PreATP-grasp_dom_sf"/>
</dbReference>
<reference evidence="13" key="1">
    <citation type="submission" date="2018-01" db="EMBL/GenBank/DDBJ databases">
        <authorList>
            <person name="Kerou L M."/>
        </authorList>
    </citation>
    <scope>NUCLEOTIDE SEQUENCE [LARGE SCALE GENOMIC DNA]</scope>
    <source>
        <strain evidence="13">SCU2</strain>
    </source>
</reference>
<protein>
    <submittedName>
        <fullName evidence="12">Alpha-aminoadipate--LysW ligase LysX</fullName>
        <ecNumber evidence="12">6.3.2.43</ecNumber>
    </submittedName>
</protein>
<evidence type="ECO:0000256" key="7">
    <source>
        <dbReference type="ARBA" id="ARBA00022840"/>
    </source>
</evidence>
<dbReference type="PANTHER" id="PTHR21621:SF2">
    <property type="entry name" value="COENZYME GAMMA-F420-2:ALPHA-L-GLUTAMATE LIGASE"/>
    <property type="match status" value="1"/>
</dbReference>
<dbReference type="SUPFAM" id="SSF52440">
    <property type="entry name" value="PreATP-grasp domain"/>
    <property type="match status" value="1"/>
</dbReference>
<dbReference type="InterPro" id="IPR004666">
    <property type="entry name" value="Rp_bS6_RimK/Lys_biosynth_LsyX"/>
</dbReference>
<dbReference type="FunFam" id="3.30.470.20:FF:000058">
    <property type="entry name" value="Alpha-aminoadipate--LysW ligase LysX protein"/>
    <property type="match status" value="1"/>
</dbReference>
<evidence type="ECO:0000256" key="1">
    <source>
        <dbReference type="ARBA" id="ARBA00001946"/>
    </source>
</evidence>
<dbReference type="InterPro" id="IPR054562">
    <property type="entry name" value="LysX/ArgX_preATP_grasp"/>
</dbReference>
<evidence type="ECO:0000256" key="5">
    <source>
        <dbReference type="ARBA" id="ARBA00022723"/>
    </source>
</evidence>
<dbReference type="Gene3D" id="3.30.1490.20">
    <property type="entry name" value="ATP-grasp fold, A domain"/>
    <property type="match status" value="1"/>
</dbReference>
<dbReference type="EC" id="6.3.2.43" evidence="12"/>
<feature type="domain" description="ATP-grasp" evidence="11">
    <location>
        <begin position="129"/>
        <end position="315"/>
    </location>
</feature>
<dbReference type="GO" id="GO:0043774">
    <property type="term" value="F:coenzyme F420-2 alpha-glutamyl ligase activity"/>
    <property type="evidence" value="ECO:0007669"/>
    <property type="project" value="TreeGrafter"/>
</dbReference>
<dbReference type="PANTHER" id="PTHR21621">
    <property type="entry name" value="RIBOSOMAL PROTEIN S6 MODIFICATION PROTEIN"/>
    <property type="match status" value="1"/>
</dbReference>
<keyword evidence="13" id="KW-1185">Reference proteome</keyword>
<evidence type="ECO:0000256" key="8">
    <source>
        <dbReference type="ARBA" id="ARBA00022842"/>
    </source>
</evidence>
<organism evidence="12 13">
    <name type="scientific">Candidatus Nitrosocaldus cavascurensis</name>
    <dbReference type="NCBI Taxonomy" id="2058097"/>
    <lineage>
        <taxon>Archaea</taxon>
        <taxon>Nitrososphaerota</taxon>
        <taxon>Nitrososphaeria</taxon>
        <taxon>Candidatus Nitrosocaldales</taxon>
        <taxon>Candidatus Nitrosocaldaceae</taxon>
        <taxon>Candidatus Nitrosocaldus</taxon>
    </lineage>
</organism>
<evidence type="ECO:0000259" key="11">
    <source>
        <dbReference type="PROSITE" id="PS50975"/>
    </source>
</evidence>
<dbReference type="Gene3D" id="3.40.50.20">
    <property type="match status" value="1"/>
</dbReference>
<dbReference type="GO" id="GO:0046872">
    <property type="term" value="F:metal ion binding"/>
    <property type="evidence" value="ECO:0007669"/>
    <property type="project" value="UniProtKB-KW"/>
</dbReference>
<evidence type="ECO:0000313" key="12">
    <source>
        <dbReference type="EMBL" id="SPC34419.1"/>
    </source>
</evidence>
<evidence type="ECO:0000313" key="13">
    <source>
        <dbReference type="Proteomes" id="UP000236248"/>
    </source>
</evidence>
<sequence length="320" mass="35284">MSTNMSRGNLNNGTTISIVFDRLRWEEKELLDKALKLGYNARLVDAKDLVFSTDTIIKHRDSNDNTNSNNTSINAYAKLDGVSLGDVVIQRCISHYRGLYITACLESLGIPTINRYSVAEICGNKLLCSLALAKHGVSTPSTYFAFSAEKAIDIANGLGYPLVFKPIVGSWGRLVIPVKDREMMESIVEMREEMPNPLSKIYYLQEYVRRPPRDIRAIVVGDRVITAVYRYAAEGEWKTNIARGGKAEPCPISKELEDTCLRAAEAVGGGVLGIDIMEDEAKGLLVHEVNNTVEFRGAASVSSVDIAQEIVSYAMKVVRA</sequence>
<gene>
    <name evidence="12" type="primary">lysX</name>
    <name evidence="12" type="ORF">NCAV_1252</name>
</gene>
<dbReference type="Pfam" id="PF08443">
    <property type="entry name" value="RimK"/>
    <property type="match status" value="1"/>
</dbReference>
<dbReference type="GO" id="GO:0005524">
    <property type="term" value="F:ATP binding"/>
    <property type="evidence" value="ECO:0007669"/>
    <property type="project" value="UniProtKB-UniRule"/>
</dbReference>
<dbReference type="GO" id="GO:0009085">
    <property type="term" value="P:lysine biosynthetic process"/>
    <property type="evidence" value="ECO:0007669"/>
    <property type="project" value="InterPro"/>
</dbReference>
<dbReference type="NCBIfam" id="TIGR00768">
    <property type="entry name" value="rimK_fam"/>
    <property type="match status" value="1"/>
</dbReference>
<evidence type="ECO:0000256" key="6">
    <source>
        <dbReference type="ARBA" id="ARBA00022741"/>
    </source>
</evidence>
<keyword evidence="8" id="KW-0460">Magnesium</keyword>
<keyword evidence="5" id="KW-0479">Metal-binding</keyword>
<keyword evidence="6 10" id="KW-0547">Nucleotide-binding</keyword>
<comment type="similarity">
    <text evidence="2">Belongs to the RimK family. LysX subfamily.</text>
</comment>
<dbReference type="InterPro" id="IPR013651">
    <property type="entry name" value="ATP-grasp_RimK-type"/>
</dbReference>
<dbReference type="AlphaFoldDB" id="A0A2K5AS27"/>
<name>A0A2K5AS27_9ARCH</name>
<dbReference type="InterPro" id="IPR011870">
    <property type="entry name" value="LysX_arch"/>
</dbReference>
<dbReference type="FunFam" id="3.30.1490.20:FF:000025">
    <property type="entry name" value="Alpha-aminoadipate--LysW ligase LysX protein"/>
    <property type="match status" value="1"/>
</dbReference>
<comment type="pathway">
    <text evidence="9">Amino-acid biosynthesis.</text>
</comment>
<comment type="cofactor">
    <cofactor evidence="1">
        <name>Mg(2+)</name>
        <dbReference type="ChEBI" id="CHEBI:18420"/>
    </cofactor>
</comment>
<dbReference type="GO" id="GO:0005737">
    <property type="term" value="C:cytoplasm"/>
    <property type="evidence" value="ECO:0007669"/>
    <property type="project" value="TreeGrafter"/>
</dbReference>
<dbReference type="Proteomes" id="UP000236248">
    <property type="component" value="Chromosome NCAV"/>
</dbReference>
<proteinExistence type="inferred from homology"/>
<dbReference type="Pfam" id="PF22626">
    <property type="entry name" value="LysX_preATP_grasp"/>
    <property type="match status" value="1"/>
</dbReference>
<dbReference type="SUPFAM" id="SSF56059">
    <property type="entry name" value="Glutathione synthetase ATP-binding domain-like"/>
    <property type="match status" value="1"/>
</dbReference>
<dbReference type="InterPro" id="IPR013815">
    <property type="entry name" value="ATP_grasp_subdomain_1"/>
</dbReference>
<dbReference type="Gene3D" id="3.30.470.20">
    <property type="entry name" value="ATP-grasp fold, B domain"/>
    <property type="match status" value="1"/>
</dbReference>
<dbReference type="EMBL" id="LT981265">
    <property type="protein sequence ID" value="SPC34419.1"/>
    <property type="molecule type" value="Genomic_DNA"/>
</dbReference>
<dbReference type="NCBIfam" id="TIGR02144">
    <property type="entry name" value="LysX_arch"/>
    <property type="match status" value="1"/>
</dbReference>
<evidence type="ECO:0000256" key="9">
    <source>
        <dbReference type="ARBA" id="ARBA00029440"/>
    </source>
</evidence>
<evidence type="ECO:0000256" key="4">
    <source>
        <dbReference type="ARBA" id="ARBA00022605"/>
    </source>
</evidence>
<evidence type="ECO:0000256" key="2">
    <source>
        <dbReference type="ARBA" id="ARBA00006239"/>
    </source>
</evidence>
<dbReference type="RefSeq" id="WP_197706586.1">
    <property type="nucleotide sequence ID" value="NZ_LT981265.1"/>
</dbReference>
<evidence type="ECO:0000256" key="10">
    <source>
        <dbReference type="PROSITE-ProRule" id="PRU00409"/>
    </source>
</evidence>